<evidence type="ECO:0000313" key="1">
    <source>
        <dbReference type="EMBL" id="CDF80860.1"/>
    </source>
</evidence>
<dbReference type="Proteomes" id="UP000016160">
    <property type="component" value="Chromosome"/>
</dbReference>
<proteinExistence type="predicted"/>
<dbReference type="eggNOG" id="COG2885">
    <property type="taxonomic scope" value="Bacteria"/>
</dbReference>
<evidence type="ECO:0000313" key="2">
    <source>
        <dbReference type="Proteomes" id="UP000016160"/>
    </source>
</evidence>
<dbReference type="STRING" id="1347342.BN863_31480"/>
<organism evidence="1 2">
    <name type="scientific">Formosa agariphila (strain DSM 15362 / KCTC 12365 / LMG 23005 / KMM 3901 / M-2Alg 35-1)</name>
    <dbReference type="NCBI Taxonomy" id="1347342"/>
    <lineage>
        <taxon>Bacteria</taxon>
        <taxon>Pseudomonadati</taxon>
        <taxon>Bacteroidota</taxon>
        <taxon>Flavobacteriia</taxon>
        <taxon>Flavobacteriales</taxon>
        <taxon>Flavobacteriaceae</taxon>
        <taxon>Formosa</taxon>
    </lineage>
</organism>
<dbReference type="HOGENOM" id="CLU_1299305_0_0_10"/>
<accession>T2KQ63</accession>
<reference evidence="1 2" key="1">
    <citation type="journal article" date="2013" name="Appl. Environ. Microbiol.">
        <title>The genome of the alga-associated marine flavobacterium Formosa agariphila KMM 3901T reveals a broad potential for degradation of algal polysaccharides.</title>
        <authorList>
            <person name="Mann A.J."/>
            <person name="Hahnke R.L."/>
            <person name="Huang S."/>
            <person name="Werner J."/>
            <person name="Xing P."/>
            <person name="Barbeyron T."/>
            <person name="Huettel B."/>
            <person name="Stueber K."/>
            <person name="Reinhardt R."/>
            <person name="Harder J."/>
            <person name="Gloeckner F.O."/>
            <person name="Amann R.I."/>
            <person name="Teeling H."/>
        </authorList>
    </citation>
    <scope>NUCLEOTIDE SEQUENCE [LARGE SCALE GENOMIC DNA]</scope>
    <source>
        <strain evidence="2">DSM 15362 / KCTC 12365 / LMG 23005 / KMM 3901</strain>
    </source>
</reference>
<keyword evidence="2" id="KW-1185">Reference proteome</keyword>
<dbReference type="Gene3D" id="2.40.160.20">
    <property type="match status" value="1"/>
</dbReference>
<dbReference type="RefSeq" id="WP_051774898.1">
    <property type="nucleotide sequence ID" value="NZ_HG315671.1"/>
</dbReference>
<dbReference type="EMBL" id="HG315671">
    <property type="protein sequence ID" value="CDF80860.1"/>
    <property type="molecule type" value="Genomic_DNA"/>
</dbReference>
<protein>
    <recommendedName>
        <fullName evidence="3">Outer membrane protein beta-barrel domain-containing protein</fullName>
    </recommendedName>
</protein>
<evidence type="ECO:0008006" key="3">
    <source>
        <dbReference type="Google" id="ProtNLM"/>
    </source>
</evidence>
<dbReference type="OrthoDB" id="1522982at2"/>
<dbReference type="PATRIC" id="fig|1347342.6.peg.3167"/>
<dbReference type="AlphaFoldDB" id="T2KQ63"/>
<gene>
    <name evidence="1" type="ORF">BN863_31480</name>
</gene>
<name>T2KQ63_FORAG</name>
<sequence length="214" mass="23426">MSSKLKKQKYISALVILLIFTSFHGIAQIDEDVLRLEFSVGGNHALSSGFSEGYSGKGFNIPSVNLGAQYLFTEKLGAKLDLGFNRIKGEDDSFKINYTRVNIQGVYNYSKLVGIKDKSDFKLLAHAGPGYTFVRPLGGLKNVDQNYFNAIIGTNAVYALNRNTSLLFDVSYVHGFTEPDVYTPFTDGLGAFNGSIVTFTVGISLSLSGCYYCN</sequence>